<name>A0A166C5Z2_9AGAM</name>
<dbReference type="Proteomes" id="UP000076532">
    <property type="component" value="Unassembled WGS sequence"/>
</dbReference>
<feature type="compositionally biased region" description="Acidic residues" evidence="1">
    <location>
        <begin position="1"/>
        <end position="12"/>
    </location>
</feature>
<feature type="region of interest" description="Disordered" evidence="1">
    <location>
        <begin position="1"/>
        <end position="21"/>
    </location>
</feature>
<evidence type="ECO:0000259" key="2">
    <source>
        <dbReference type="Pfam" id="PF18803"/>
    </source>
</evidence>
<evidence type="ECO:0000313" key="3">
    <source>
        <dbReference type="EMBL" id="KZP13327.1"/>
    </source>
</evidence>
<dbReference type="OrthoDB" id="3192989at2759"/>
<dbReference type="InterPro" id="IPR040521">
    <property type="entry name" value="KDZ"/>
</dbReference>
<keyword evidence="4" id="KW-1185">Reference proteome</keyword>
<organism evidence="3 4">
    <name type="scientific">Athelia psychrophila</name>
    <dbReference type="NCBI Taxonomy" id="1759441"/>
    <lineage>
        <taxon>Eukaryota</taxon>
        <taxon>Fungi</taxon>
        <taxon>Dikarya</taxon>
        <taxon>Basidiomycota</taxon>
        <taxon>Agaricomycotina</taxon>
        <taxon>Agaricomycetes</taxon>
        <taxon>Agaricomycetidae</taxon>
        <taxon>Atheliales</taxon>
        <taxon>Atheliaceae</taxon>
        <taxon>Athelia</taxon>
    </lineage>
</organism>
<gene>
    <name evidence="3" type="ORF">FIBSPDRAFT_913099</name>
</gene>
<evidence type="ECO:0000313" key="4">
    <source>
        <dbReference type="Proteomes" id="UP000076532"/>
    </source>
</evidence>
<evidence type="ECO:0000256" key="1">
    <source>
        <dbReference type="SAM" id="MobiDB-lite"/>
    </source>
</evidence>
<dbReference type="STRING" id="436010.A0A166C5Z2"/>
<dbReference type="Pfam" id="PF18803">
    <property type="entry name" value="CxC2"/>
    <property type="match status" value="1"/>
</dbReference>
<sequence length="491" mass="55505">MDVDDNGVDDEVPPLAEAGPALHTGLPGVKVVPVPRKRYTNSDIPLATWAGHRDEYLDELIGLDGRGRFQSSCAGCRQASPAYRCKDCTHGPLWCKDCIIKNHRQSPLHIVELKQWTGLFFGRTTLKKLGLRIQLGHAPGRYCTSFVEGNKDFVVIHTNGIHTVQFEFCGCTDVPAHIQLLRISWYPATPLQPQTCATLDALRQFHFLNLQALEYMSDNTGLNPPPDRLPKWMLMVREYRHLKMLKRGGRAFDPEGVNATLPGSLAIPCRACPIPDVNLPQGWESKRGKEWLYMLILAMDANFRLRSKLRGISVDPHLSPGWSYFVNHAPYATFIADYVDQVEIGTCVGFQALLNMLMKKSKGLRATGMAAVSCARHQLFRPLGMGDLQKEERQCNMDYLFTSSITGLGLRMLTISYDVGCQWFIHFHRRMTLLPRRLHVPDTIHVRPLVPKFHLQSHEEKCHSLFSFNFMEGGARTDGEGVERNWDDLNG</sequence>
<dbReference type="InterPro" id="IPR041457">
    <property type="entry name" value="CxC2_KDZ-assoc"/>
</dbReference>
<dbReference type="AlphaFoldDB" id="A0A166C5Z2"/>
<reference evidence="3 4" key="1">
    <citation type="journal article" date="2016" name="Mol. Biol. Evol.">
        <title>Comparative Genomics of Early-Diverging Mushroom-Forming Fungi Provides Insights into the Origins of Lignocellulose Decay Capabilities.</title>
        <authorList>
            <person name="Nagy L.G."/>
            <person name="Riley R."/>
            <person name="Tritt A."/>
            <person name="Adam C."/>
            <person name="Daum C."/>
            <person name="Floudas D."/>
            <person name="Sun H."/>
            <person name="Yadav J.S."/>
            <person name="Pangilinan J."/>
            <person name="Larsson K.H."/>
            <person name="Matsuura K."/>
            <person name="Barry K."/>
            <person name="Labutti K."/>
            <person name="Kuo R."/>
            <person name="Ohm R.A."/>
            <person name="Bhattacharya S.S."/>
            <person name="Shirouzu T."/>
            <person name="Yoshinaga Y."/>
            <person name="Martin F.M."/>
            <person name="Grigoriev I.V."/>
            <person name="Hibbett D.S."/>
        </authorList>
    </citation>
    <scope>NUCLEOTIDE SEQUENCE [LARGE SCALE GENOMIC DNA]</scope>
    <source>
        <strain evidence="3 4">CBS 109695</strain>
    </source>
</reference>
<dbReference type="Pfam" id="PF18758">
    <property type="entry name" value="KDZ"/>
    <property type="match status" value="1"/>
</dbReference>
<accession>A0A166C5Z2</accession>
<proteinExistence type="predicted"/>
<protein>
    <recommendedName>
        <fullName evidence="2">CxC2-like cysteine cluster KDZ transposase-associated domain-containing protein</fullName>
    </recommendedName>
</protein>
<dbReference type="EMBL" id="KV417634">
    <property type="protein sequence ID" value="KZP13327.1"/>
    <property type="molecule type" value="Genomic_DNA"/>
</dbReference>
<feature type="domain" description="CxC2-like cysteine cluster KDZ transposase-associated" evidence="2">
    <location>
        <begin position="126"/>
        <end position="212"/>
    </location>
</feature>